<feature type="transmembrane region" description="Helical" evidence="1">
    <location>
        <begin position="240"/>
        <end position="260"/>
    </location>
</feature>
<feature type="transmembrane region" description="Helical" evidence="1">
    <location>
        <begin position="146"/>
        <end position="163"/>
    </location>
</feature>
<comment type="caution">
    <text evidence="2">The sequence shown here is derived from an EMBL/GenBank/DDBJ whole genome shotgun (WGS) entry which is preliminary data.</text>
</comment>
<reference evidence="2 3" key="1">
    <citation type="submission" date="2018-08" db="EMBL/GenBank/DDBJ databases">
        <title>Chitinophaga sp. K20C18050901, a novel bacterium isolated from forest soil.</title>
        <authorList>
            <person name="Wang C."/>
        </authorList>
    </citation>
    <scope>NUCLEOTIDE SEQUENCE [LARGE SCALE GENOMIC DNA]</scope>
    <source>
        <strain evidence="2 3">K20C18050901</strain>
    </source>
</reference>
<keyword evidence="1" id="KW-1133">Transmembrane helix</keyword>
<feature type="transmembrane region" description="Helical" evidence="1">
    <location>
        <begin position="353"/>
        <end position="370"/>
    </location>
</feature>
<feature type="transmembrane region" description="Helical" evidence="1">
    <location>
        <begin position="116"/>
        <end position="134"/>
    </location>
</feature>
<accession>A0A3E1NTS5</accession>
<dbReference type="Proteomes" id="UP000261174">
    <property type="component" value="Unassembled WGS sequence"/>
</dbReference>
<feature type="transmembrane region" description="Helical" evidence="1">
    <location>
        <begin position="40"/>
        <end position="63"/>
    </location>
</feature>
<gene>
    <name evidence="2" type="ORF">DXN04_29760</name>
</gene>
<keyword evidence="1" id="KW-0812">Transmembrane</keyword>
<name>A0A3E1NTS5_9BACT</name>
<evidence type="ECO:0008006" key="4">
    <source>
        <dbReference type="Google" id="ProtNLM"/>
    </source>
</evidence>
<dbReference type="EMBL" id="QTJV01000015">
    <property type="protein sequence ID" value="RFM31313.1"/>
    <property type="molecule type" value="Genomic_DNA"/>
</dbReference>
<protein>
    <recommendedName>
        <fullName evidence="4">Glycosyltransferase RgtA/B/C/D-like domain-containing protein</fullName>
    </recommendedName>
</protein>
<feature type="transmembrane region" description="Helical" evidence="1">
    <location>
        <begin position="315"/>
        <end position="341"/>
    </location>
</feature>
<keyword evidence="3" id="KW-1185">Reference proteome</keyword>
<feature type="transmembrane region" description="Helical" evidence="1">
    <location>
        <begin position="376"/>
        <end position="394"/>
    </location>
</feature>
<organism evidence="2 3">
    <name type="scientific">Chitinophaga silvisoli</name>
    <dbReference type="NCBI Taxonomy" id="2291814"/>
    <lineage>
        <taxon>Bacteria</taxon>
        <taxon>Pseudomonadati</taxon>
        <taxon>Bacteroidota</taxon>
        <taxon>Chitinophagia</taxon>
        <taxon>Chitinophagales</taxon>
        <taxon>Chitinophagaceae</taxon>
        <taxon>Chitinophaga</taxon>
    </lineage>
</organism>
<feature type="transmembrane region" description="Helical" evidence="1">
    <location>
        <begin position="169"/>
        <end position="186"/>
    </location>
</feature>
<evidence type="ECO:0000313" key="3">
    <source>
        <dbReference type="Proteomes" id="UP000261174"/>
    </source>
</evidence>
<feature type="transmembrane region" description="Helical" evidence="1">
    <location>
        <begin position="198"/>
        <end position="220"/>
    </location>
</feature>
<proteinExistence type="predicted"/>
<keyword evidence="1" id="KW-0472">Membrane</keyword>
<feature type="transmembrane region" description="Helical" evidence="1">
    <location>
        <begin position="406"/>
        <end position="426"/>
    </location>
</feature>
<sequence>MCYFDAKSKKNPVYRFKQSLFFILISLTPTLLITMGKKQLYLLLAGLFIFRLIYGLCAEFWFADELQIYLIGLKSYTTGTWPFYGPDVVYTHTQIPGALQGLLVALPFYLWKLPELPTFILNVLSFSSLCLLAWYITKRVKGVPDWLVWILCMTTPWTLYYSTRVVNPSYVLVFSIPFFIAVLELLPVYTEKLIKPGLAYFIMGITTTFIMQLHMSWVLMVPYTLVAMAFTMKTGNRKVILFYILGGLLGLATLIPTWLHPDPMAGKVGENIVFNWSNLGNIVTILLRYLSFATYEVPYVLGDSTDKDIIMHTQYWMIPFIVFLLIIGFLQVGLLIIGFFIRTENEEWKKMRWLNICSYALLFFSFFFSIKGPSSHTFYLLLPLPMIYSFYCYEWLISKKAVALKVLKVVVCCGFFFHMGLGIYNFQHKSIYKDRPKVTEALDKMDYRVLGERRSDQLGYGY</sequence>
<dbReference type="AlphaFoldDB" id="A0A3E1NTS5"/>
<evidence type="ECO:0000256" key="1">
    <source>
        <dbReference type="SAM" id="Phobius"/>
    </source>
</evidence>
<evidence type="ECO:0000313" key="2">
    <source>
        <dbReference type="EMBL" id="RFM31313.1"/>
    </source>
</evidence>